<evidence type="ECO:0000313" key="2">
    <source>
        <dbReference type="EMBL" id="CAA9271320.1"/>
    </source>
</evidence>
<dbReference type="EMBL" id="CADCTE010000176">
    <property type="protein sequence ID" value="CAA9271320.1"/>
    <property type="molecule type" value="Genomic_DNA"/>
</dbReference>
<reference evidence="2" key="1">
    <citation type="submission" date="2020-02" db="EMBL/GenBank/DDBJ databases">
        <authorList>
            <person name="Meier V. D."/>
        </authorList>
    </citation>
    <scope>NUCLEOTIDE SEQUENCE</scope>
    <source>
        <strain evidence="2">AVDCRST_MAG83</strain>
    </source>
</reference>
<feature type="region of interest" description="Disordered" evidence="1">
    <location>
        <begin position="1"/>
        <end position="27"/>
    </location>
</feature>
<sequence length="60" mass="5951">MGSGSGKRAPLLVGLGTSPVDGDPRCGVGACPKTRPLSLGRTGREPLVGQSIILAPGLEP</sequence>
<accession>A0A6J4J745</accession>
<dbReference type="AlphaFoldDB" id="A0A6J4J745"/>
<gene>
    <name evidence="2" type="ORF">AVDCRST_MAG83-3286</name>
</gene>
<name>A0A6J4J745_9MICC</name>
<evidence type="ECO:0000256" key="1">
    <source>
        <dbReference type="SAM" id="MobiDB-lite"/>
    </source>
</evidence>
<protein>
    <submittedName>
        <fullName evidence="2">Uncharacterized protein</fullName>
    </submittedName>
</protein>
<organism evidence="2">
    <name type="scientific">uncultured Arthrobacter sp</name>
    <dbReference type="NCBI Taxonomy" id="114050"/>
    <lineage>
        <taxon>Bacteria</taxon>
        <taxon>Bacillati</taxon>
        <taxon>Actinomycetota</taxon>
        <taxon>Actinomycetes</taxon>
        <taxon>Micrococcales</taxon>
        <taxon>Micrococcaceae</taxon>
        <taxon>Arthrobacter</taxon>
        <taxon>environmental samples</taxon>
    </lineage>
</organism>
<proteinExistence type="predicted"/>